<dbReference type="AlphaFoldDB" id="U4Q395"/>
<reference evidence="1 2" key="1">
    <citation type="journal article" date="2013" name="Genome Announc.">
        <title>Complete Genome Sequence of the Sesbania Symbiont and Rice Growth-Promoting Endophyte Rhizobium sp. Strain IRBG74.</title>
        <authorList>
            <person name="Crook M.B."/>
            <person name="Mitra S."/>
            <person name="Ane J.M."/>
            <person name="Sadowsky M.J."/>
            <person name="Gyaneshwar P."/>
        </authorList>
    </citation>
    <scope>NUCLEOTIDE SEQUENCE [LARGE SCALE GENOMIC DNA]</scope>
    <source>
        <strain evidence="1 2">IRBG74</strain>
        <plasmid evidence="2">IRBL74_p</plasmid>
    </source>
</reference>
<dbReference type="KEGG" id="rir:BN877_p0027"/>
<evidence type="ECO:0000313" key="1">
    <source>
        <dbReference type="EMBL" id="CDI11756.1"/>
    </source>
</evidence>
<geneLocation type="plasmid" evidence="1 2">
    <name>IRBL74_p</name>
</geneLocation>
<proteinExistence type="predicted"/>
<evidence type="ECO:0000313" key="2">
    <source>
        <dbReference type="Proteomes" id="UP000016944"/>
    </source>
</evidence>
<gene>
    <name evidence="1" type="ORF">BN877_p0027</name>
</gene>
<protein>
    <submittedName>
        <fullName evidence="1">Uncharacterized protein</fullName>
    </submittedName>
</protein>
<dbReference type="Proteomes" id="UP000016944">
    <property type="component" value="Plasmid IRBL74_p"/>
</dbReference>
<dbReference type="HOGENOM" id="CLU_3011242_0_0_5"/>
<name>U4Q395_9HYPH</name>
<organism evidence="1 2">
    <name type="scientific">Agrobacterium pusense</name>
    <dbReference type="NCBI Taxonomy" id="648995"/>
    <lineage>
        <taxon>Bacteria</taxon>
        <taxon>Pseudomonadati</taxon>
        <taxon>Pseudomonadota</taxon>
        <taxon>Alphaproteobacteria</taxon>
        <taxon>Hyphomicrobiales</taxon>
        <taxon>Rhizobiaceae</taxon>
        <taxon>Rhizobium/Agrobacterium group</taxon>
        <taxon>Agrobacterium</taxon>
    </lineage>
</organism>
<dbReference type="EMBL" id="HG518324">
    <property type="protein sequence ID" value="CDI11756.1"/>
    <property type="molecule type" value="Genomic_DNA"/>
</dbReference>
<accession>U4Q395</accession>
<keyword evidence="1" id="KW-0614">Plasmid</keyword>
<sequence>MYSFREPSDREYCITSVAKTLPADKVLVSKNRTILTQCVRAYFNRLAVNGVAGAVS</sequence>